<sequence length="388" mass="43453">MDLDSHIERILWTEDEISHRVHELATQISIDFSETPDNPDSSSSSAASVPAVVGVATGAFLFLADLVRKIKLPITVDFIRVESYGSGTVSSGKPKISCDLKIDVRDRHVILVEDIVDTGNTVSILIDHLASKGASSVSLCTLLNKPSRRKVNFELLGDGKFYCGFEVKQQKKSSNKWICVVCNQKQSVRKVYAQGYMAKDVRKFVQSINMSRQLAEQNPQFEEQETLETEDQSSSINRKQKRTDWSEYVDPAEEDDFKSCEIDEIFGDEIGLKIVTEMPKAVFKKPKLNKYSSSSNSNTDGNGDLPAFSKSSTKVKLKTTTQGQDDKFEKKMPLRNQSATSSKWNCYITEDTHPSIAIGGGGDLKLQDDPFEHDNDQRVEEHIHPDFL</sequence>
<accession>A0ACC0A515</accession>
<name>A0ACC0A515_CATRO</name>
<dbReference type="EMBL" id="CM044707">
    <property type="protein sequence ID" value="KAI5654631.1"/>
    <property type="molecule type" value="Genomic_DNA"/>
</dbReference>
<gene>
    <name evidence="1" type="ORF">M9H77_31818</name>
</gene>
<organism evidence="1 2">
    <name type="scientific">Catharanthus roseus</name>
    <name type="common">Madagascar periwinkle</name>
    <name type="synonym">Vinca rosea</name>
    <dbReference type="NCBI Taxonomy" id="4058"/>
    <lineage>
        <taxon>Eukaryota</taxon>
        <taxon>Viridiplantae</taxon>
        <taxon>Streptophyta</taxon>
        <taxon>Embryophyta</taxon>
        <taxon>Tracheophyta</taxon>
        <taxon>Spermatophyta</taxon>
        <taxon>Magnoliopsida</taxon>
        <taxon>eudicotyledons</taxon>
        <taxon>Gunneridae</taxon>
        <taxon>Pentapetalae</taxon>
        <taxon>asterids</taxon>
        <taxon>lamiids</taxon>
        <taxon>Gentianales</taxon>
        <taxon>Apocynaceae</taxon>
        <taxon>Rauvolfioideae</taxon>
        <taxon>Vinceae</taxon>
        <taxon>Catharanthinae</taxon>
        <taxon>Catharanthus</taxon>
    </lineage>
</organism>
<keyword evidence="2" id="KW-1185">Reference proteome</keyword>
<evidence type="ECO:0000313" key="1">
    <source>
        <dbReference type="EMBL" id="KAI5654631.1"/>
    </source>
</evidence>
<protein>
    <submittedName>
        <fullName evidence="1">Uncharacterized protein</fullName>
    </submittedName>
</protein>
<proteinExistence type="predicted"/>
<evidence type="ECO:0000313" key="2">
    <source>
        <dbReference type="Proteomes" id="UP001060085"/>
    </source>
</evidence>
<reference evidence="2" key="1">
    <citation type="journal article" date="2023" name="Nat. Plants">
        <title>Single-cell RNA sequencing provides a high-resolution roadmap for understanding the multicellular compartmentation of specialized metabolism.</title>
        <authorList>
            <person name="Sun S."/>
            <person name="Shen X."/>
            <person name="Li Y."/>
            <person name="Li Y."/>
            <person name="Wang S."/>
            <person name="Li R."/>
            <person name="Zhang H."/>
            <person name="Shen G."/>
            <person name="Guo B."/>
            <person name="Wei J."/>
            <person name="Xu J."/>
            <person name="St-Pierre B."/>
            <person name="Chen S."/>
            <person name="Sun C."/>
        </authorList>
    </citation>
    <scope>NUCLEOTIDE SEQUENCE [LARGE SCALE GENOMIC DNA]</scope>
</reference>
<comment type="caution">
    <text evidence="1">The sequence shown here is derived from an EMBL/GenBank/DDBJ whole genome shotgun (WGS) entry which is preliminary data.</text>
</comment>
<dbReference type="Proteomes" id="UP001060085">
    <property type="component" value="Linkage Group LG07"/>
</dbReference>